<evidence type="ECO:0000313" key="7">
    <source>
        <dbReference type="Proteomes" id="UP000627166"/>
    </source>
</evidence>
<name>A0ABR8YRF4_9CLOT</name>
<dbReference type="PANTHER" id="PTHR30627">
    <property type="entry name" value="PEPTIDOGLYCAN D,D-TRANSPEPTIDASE"/>
    <property type="match status" value="1"/>
</dbReference>
<proteinExistence type="inferred from homology"/>
<feature type="domain" description="PASTA" evidence="5">
    <location>
        <begin position="668"/>
        <end position="727"/>
    </location>
</feature>
<dbReference type="InterPro" id="IPR005543">
    <property type="entry name" value="PASTA_dom"/>
</dbReference>
<dbReference type="SUPFAM" id="SSF56601">
    <property type="entry name" value="beta-lactamase/transpeptidase-like"/>
    <property type="match status" value="1"/>
</dbReference>
<keyword evidence="4" id="KW-1133">Transmembrane helix</keyword>
<dbReference type="InterPro" id="IPR005311">
    <property type="entry name" value="PBP_dimer"/>
</dbReference>
<evidence type="ECO:0000259" key="5">
    <source>
        <dbReference type="PROSITE" id="PS51178"/>
    </source>
</evidence>
<dbReference type="CDD" id="cd06575">
    <property type="entry name" value="PASTA_Pbp2x-like_2"/>
    <property type="match status" value="1"/>
</dbReference>
<dbReference type="SMART" id="SM00740">
    <property type="entry name" value="PASTA"/>
    <property type="match status" value="2"/>
</dbReference>
<gene>
    <name evidence="6" type="ORF">H9637_05310</name>
</gene>
<dbReference type="InterPro" id="IPR001460">
    <property type="entry name" value="PCN-bd_Tpept"/>
</dbReference>
<accession>A0ABR8YRF4</accession>
<feature type="domain" description="PASTA" evidence="5">
    <location>
        <begin position="606"/>
        <end position="664"/>
    </location>
</feature>
<keyword evidence="4" id="KW-0812">Transmembrane</keyword>
<dbReference type="Pfam" id="PF03717">
    <property type="entry name" value="PBP_dimer"/>
    <property type="match status" value="1"/>
</dbReference>
<dbReference type="CDD" id="cd06576">
    <property type="entry name" value="PASTA_Pbp2x-like_1"/>
    <property type="match status" value="1"/>
</dbReference>
<evidence type="ECO:0000256" key="1">
    <source>
        <dbReference type="ARBA" id="ARBA00004370"/>
    </source>
</evidence>
<feature type="transmembrane region" description="Helical" evidence="4">
    <location>
        <begin position="20"/>
        <end position="40"/>
    </location>
</feature>
<comment type="caution">
    <text evidence="6">The sequence shown here is derived from an EMBL/GenBank/DDBJ whole genome shotgun (WGS) entry which is preliminary data.</text>
</comment>
<dbReference type="InterPro" id="IPR050515">
    <property type="entry name" value="Beta-lactam/transpept"/>
</dbReference>
<dbReference type="InterPro" id="IPR011927">
    <property type="entry name" value="SpoVD_pbp"/>
</dbReference>
<dbReference type="Proteomes" id="UP000627166">
    <property type="component" value="Unassembled WGS sequence"/>
</dbReference>
<evidence type="ECO:0000313" key="6">
    <source>
        <dbReference type="EMBL" id="MBD8046464.1"/>
    </source>
</evidence>
<protein>
    <submittedName>
        <fullName evidence="6">Stage V sporulation protein D</fullName>
    </submittedName>
</protein>
<dbReference type="NCBIfam" id="TIGR02214">
    <property type="entry name" value="spoVD_pbp"/>
    <property type="match status" value="1"/>
</dbReference>
<dbReference type="RefSeq" id="WP_191739435.1">
    <property type="nucleotide sequence ID" value="NZ_JACSQB010000038.1"/>
</dbReference>
<dbReference type="SUPFAM" id="SSF54184">
    <property type="entry name" value="Penicillin-binding protein 2x (pbp-2x), c-terminal domain"/>
    <property type="match status" value="2"/>
</dbReference>
<organism evidence="6 7">
    <name type="scientific">Clostridium faecium</name>
    <dbReference type="NCBI Taxonomy" id="2762223"/>
    <lineage>
        <taxon>Bacteria</taxon>
        <taxon>Bacillati</taxon>
        <taxon>Bacillota</taxon>
        <taxon>Clostridia</taxon>
        <taxon>Eubacteriales</taxon>
        <taxon>Clostridiaceae</taxon>
        <taxon>Clostridium</taxon>
    </lineage>
</organism>
<dbReference type="PANTHER" id="PTHR30627:SF1">
    <property type="entry name" value="PEPTIDOGLYCAN D,D-TRANSPEPTIDASE FTSI"/>
    <property type="match status" value="1"/>
</dbReference>
<dbReference type="SUPFAM" id="SSF56519">
    <property type="entry name" value="Penicillin binding protein dimerisation domain"/>
    <property type="match status" value="1"/>
</dbReference>
<dbReference type="Pfam" id="PF00905">
    <property type="entry name" value="Transpeptidase"/>
    <property type="match status" value="1"/>
</dbReference>
<comment type="subcellular location">
    <subcellularLocation>
        <location evidence="1">Membrane</location>
    </subcellularLocation>
</comment>
<dbReference type="PROSITE" id="PS51178">
    <property type="entry name" value="PASTA"/>
    <property type="match status" value="2"/>
</dbReference>
<dbReference type="Gene3D" id="3.30.10.20">
    <property type="match status" value="1"/>
</dbReference>
<reference evidence="6 7" key="1">
    <citation type="submission" date="2020-08" db="EMBL/GenBank/DDBJ databases">
        <title>A Genomic Blueprint of the Chicken Gut Microbiome.</title>
        <authorList>
            <person name="Gilroy R."/>
            <person name="Ravi A."/>
            <person name="Getino M."/>
            <person name="Pursley I."/>
            <person name="Horton D.L."/>
            <person name="Alikhan N.-F."/>
            <person name="Baker D."/>
            <person name="Gharbi K."/>
            <person name="Hall N."/>
            <person name="Watson M."/>
            <person name="Adriaenssens E.M."/>
            <person name="Foster-Nyarko E."/>
            <person name="Jarju S."/>
            <person name="Secka A."/>
            <person name="Antonio M."/>
            <person name="Oren A."/>
            <person name="Chaudhuri R."/>
            <person name="La Ragione R.M."/>
            <person name="Hildebrand F."/>
            <person name="Pallen M.J."/>
        </authorList>
    </citation>
    <scope>NUCLEOTIDE SEQUENCE [LARGE SCALE GENOMIC DNA]</scope>
    <source>
        <strain evidence="6 7">N37</strain>
    </source>
</reference>
<dbReference type="Gene3D" id="3.40.710.10">
    <property type="entry name" value="DD-peptidase/beta-lactamase superfamily"/>
    <property type="match status" value="1"/>
</dbReference>
<dbReference type="InterPro" id="IPR012338">
    <property type="entry name" value="Beta-lactam/transpept-like"/>
</dbReference>
<evidence type="ECO:0000256" key="3">
    <source>
        <dbReference type="ARBA" id="ARBA00023136"/>
    </source>
</evidence>
<dbReference type="Gene3D" id="3.90.1310.10">
    <property type="entry name" value="Penicillin-binding protein 2a (Domain 2)"/>
    <property type="match status" value="1"/>
</dbReference>
<dbReference type="Gene3D" id="3.30.450.330">
    <property type="match status" value="1"/>
</dbReference>
<dbReference type="EMBL" id="JACSQB010000038">
    <property type="protein sequence ID" value="MBD8046464.1"/>
    <property type="molecule type" value="Genomic_DNA"/>
</dbReference>
<comment type="similarity">
    <text evidence="2">Belongs to the transpeptidase family.</text>
</comment>
<sequence>MTKAEIKNKKMNKKRIKYTLGFTILIFIYIIYRLCNIMILSGDDYKNKGIQQWTNDSRISAKRGRILDRDGNELAVSANVYRVDLDLKSLRETLKENNLTMNQIAPDLAKILDMDSKTVLSILTDPLPNGKPKNAAILKRRIEKSVADKIKSYSEEKNIIGLVISSDTKRYYPNNNFASHAIGHTNSDGEGLTGIELYYNKYLAGMPGIKISETDRKSEDLPYNVSEYSKPVDGRDVVLTIDQNIQLFAEKAAEKALADNGAKGVSIMVMNPNNGEILATVNKPDYNLNNPWPEELSDSETEALWRNKSISDAFEPGSIFKVVTATAALETGIVKEGENFYCSGFSVVDGRAIHCWKTEGHGYQSFRDIISNSCNVGFMTLAERMGKETLNKYIEKYGFGKKTGVDLPGETEGIVKSVESMSNSDLATISFGQSDTVSIVQYMMAFNAVANGGKLITPHLMKEIVHYDEDNKKVVDQEFNPKITEGNFRPETLEEMRGHLEAAVEKNATAYIPGYHIAGKTGTAQKPDFENGGYAKDKYIGSFVGMAPANDPKITIVVTVDEPDPSKYYGNEVAAPVGKSLFQDIFNYLALNPEESADKSKDNLLKNIAIPEIRGRKKDEGIKILNDNNLNMKIEGDGDYIVDVSPKPGYMVKEGTEIIVYAGKKSDTDNIVAVPDLNGYSKEKATELLVSLGLSAEYSGEGVVSQQSIAPRQHVKKGTVINMTLTVSGD</sequence>
<evidence type="ECO:0000256" key="4">
    <source>
        <dbReference type="SAM" id="Phobius"/>
    </source>
</evidence>
<dbReference type="Pfam" id="PF03793">
    <property type="entry name" value="PASTA"/>
    <property type="match status" value="2"/>
</dbReference>
<keyword evidence="3 4" id="KW-0472">Membrane</keyword>
<keyword evidence="7" id="KW-1185">Reference proteome</keyword>
<dbReference type="InterPro" id="IPR036138">
    <property type="entry name" value="PBP_dimer_sf"/>
</dbReference>
<evidence type="ECO:0000256" key="2">
    <source>
        <dbReference type="ARBA" id="ARBA00007171"/>
    </source>
</evidence>